<gene>
    <name evidence="2" type="ORF">EVJ58_g7173</name>
</gene>
<feature type="binding site" evidence="1">
    <location>
        <begin position="27"/>
        <end position="28"/>
    </location>
    <ligand>
        <name>substrate</name>
    </ligand>
</feature>
<dbReference type="STRING" id="34475.A0A4Y9Y5K2"/>
<sequence>MSSQRPVPRLILIRHGETEWSLSGRHTGRSDIPLTAHGEEKTKETALVLVGEGSTHFNVEPAGVAVLSYNHRNLAEPALSALNLYAPPA</sequence>
<name>A0A4Y9Y5K2_9APHY</name>
<dbReference type="EMBL" id="SEKV01000446">
    <property type="protein sequence ID" value="TFY57188.1"/>
    <property type="molecule type" value="Genomic_DNA"/>
</dbReference>
<reference evidence="2 3" key="1">
    <citation type="submission" date="2019-01" db="EMBL/GenBank/DDBJ databases">
        <title>Genome sequencing of the rare red list fungi Fomitopsis rosea.</title>
        <authorList>
            <person name="Buettner E."/>
            <person name="Kellner H."/>
        </authorList>
    </citation>
    <scope>NUCLEOTIDE SEQUENCE [LARGE SCALE GENOMIC DNA]</scope>
    <source>
        <strain evidence="2 3">DSM 105464</strain>
    </source>
</reference>
<dbReference type="InterPro" id="IPR029033">
    <property type="entry name" value="His_PPase_superfam"/>
</dbReference>
<dbReference type="SUPFAM" id="SSF53254">
    <property type="entry name" value="Phosphoglycerate mutase-like"/>
    <property type="match status" value="1"/>
</dbReference>
<evidence type="ECO:0000313" key="2">
    <source>
        <dbReference type="EMBL" id="TFY57188.1"/>
    </source>
</evidence>
<dbReference type="Gene3D" id="3.40.50.1240">
    <property type="entry name" value="Phosphoglycerate mutase-like"/>
    <property type="match status" value="1"/>
</dbReference>
<dbReference type="Pfam" id="PF00300">
    <property type="entry name" value="His_Phos_1"/>
    <property type="match status" value="1"/>
</dbReference>
<dbReference type="AlphaFoldDB" id="A0A4Y9Y5K2"/>
<proteinExistence type="predicted"/>
<protein>
    <recommendedName>
        <fullName evidence="4">Phosphoglycerate mutase</fullName>
    </recommendedName>
</protein>
<organism evidence="2 3">
    <name type="scientific">Rhodofomes roseus</name>
    <dbReference type="NCBI Taxonomy" id="34475"/>
    <lineage>
        <taxon>Eukaryota</taxon>
        <taxon>Fungi</taxon>
        <taxon>Dikarya</taxon>
        <taxon>Basidiomycota</taxon>
        <taxon>Agaricomycotina</taxon>
        <taxon>Agaricomycetes</taxon>
        <taxon>Polyporales</taxon>
        <taxon>Rhodofomes</taxon>
    </lineage>
</organism>
<dbReference type="SMART" id="SM00855">
    <property type="entry name" value="PGAM"/>
    <property type="match status" value="1"/>
</dbReference>
<comment type="caution">
    <text evidence="2">The sequence shown here is derived from an EMBL/GenBank/DDBJ whole genome shotgun (WGS) entry which is preliminary data.</text>
</comment>
<evidence type="ECO:0008006" key="4">
    <source>
        <dbReference type="Google" id="ProtNLM"/>
    </source>
</evidence>
<accession>A0A4Y9Y5K2</accession>
<dbReference type="CDD" id="cd07067">
    <property type="entry name" value="HP_PGM_like"/>
    <property type="match status" value="1"/>
</dbReference>
<evidence type="ECO:0000256" key="1">
    <source>
        <dbReference type="PIRSR" id="PIRSR613078-2"/>
    </source>
</evidence>
<dbReference type="Proteomes" id="UP000298390">
    <property type="component" value="Unassembled WGS sequence"/>
</dbReference>
<evidence type="ECO:0000313" key="3">
    <source>
        <dbReference type="Proteomes" id="UP000298390"/>
    </source>
</evidence>
<dbReference type="InterPro" id="IPR013078">
    <property type="entry name" value="His_Pase_superF_clade-1"/>
</dbReference>